<reference evidence="1 2" key="1">
    <citation type="submission" date="2020-04" db="EMBL/GenBank/DDBJ databases">
        <title>MicrobeNet Type strains.</title>
        <authorList>
            <person name="Nicholson A.C."/>
        </authorList>
    </citation>
    <scope>NUCLEOTIDE SEQUENCE [LARGE SCALE GENOMIC DNA]</scope>
    <source>
        <strain evidence="1 2">JCM 12354</strain>
    </source>
</reference>
<evidence type="ECO:0000313" key="1">
    <source>
        <dbReference type="EMBL" id="NKY49163.1"/>
    </source>
</evidence>
<gene>
    <name evidence="1" type="ORF">HGA08_02925</name>
</gene>
<protein>
    <submittedName>
        <fullName evidence="1">Uncharacterized protein</fullName>
    </submittedName>
</protein>
<accession>A0A846XQ28</accession>
<dbReference type="Proteomes" id="UP000565711">
    <property type="component" value="Unassembled WGS sequence"/>
</dbReference>
<proteinExistence type="predicted"/>
<dbReference type="AlphaFoldDB" id="A0A846XQ28"/>
<evidence type="ECO:0000313" key="2">
    <source>
        <dbReference type="Proteomes" id="UP000565711"/>
    </source>
</evidence>
<sequence>MSYELQILQATRFKVRPTEADLTTAAGLAEADLLAVVEPLLAAGMLRRMGPRIAITAEGRARLETLLVTERVGVDQALLGPRYLRFRAVNADIKQLITDWQLIGGTRPNDHTDAEYDERIVARLGELHEGFAPLLAEIIELVPRFAQYPHRFAAALARVRSGDTAWLARPLVDSYHTIWFELHEELMGLAGLTRVQEEAAGQVG</sequence>
<organism evidence="1 2">
    <name type="scientific">Nocardia vermiculata</name>
    <dbReference type="NCBI Taxonomy" id="257274"/>
    <lineage>
        <taxon>Bacteria</taxon>
        <taxon>Bacillati</taxon>
        <taxon>Actinomycetota</taxon>
        <taxon>Actinomycetes</taxon>
        <taxon>Mycobacteriales</taxon>
        <taxon>Nocardiaceae</taxon>
        <taxon>Nocardia</taxon>
    </lineage>
</organism>
<keyword evidence="2" id="KW-1185">Reference proteome</keyword>
<dbReference type="RefSeq" id="WP_067873298.1">
    <property type="nucleotide sequence ID" value="NZ_JAAXOP010000001.1"/>
</dbReference>
<name>A0A846XQ28_9NOCA</name>
<comment type="caution">
    <text evidence="1">The sequence shown here is derived from an EMBL/GenBank/DDBJ whole genome shotgun (WGS) entry which is preliminary data.</text>
</comment>
<dbReference type="EMBL" id="JAAXOP010000001">
    <property type="protein sequence ID" value="NKY49163.1"/>
    <property type="molecule type" value="Genomic_DNA"/>
</dbReference>